<proteinExistence type="predicted"/>
<keyword evidence="3 6" id="KW-1133">Transmembrane helix</keyword>
<keyword evidence="8" id="KW-1185">Reference proteome</keyword>
<sequence>MSETGALPITDKSPSNVSYLTTVLCAIVVYFCVFKFVSPWLLRAVFGKRYAALPGPKRKFLDEAGACTCFSTVMGCWALYIHYLDTHINSTLLRYDYPPVRHNCCILLGFSIADMIAKFVFVGESEMGMMTFIVHHLVTVTISCVGACTTSLPFYVNMGPMLEFSNPFLNMRTILKELGFPALSTPYKINGILWLLSFFLVRIVITIFVAWYKFAPLMLTSELYEQVEAITLVAIFTGGPFFNILSVYWFIKIWQGTLKVLRGGHKNI</sequence>
<comment type="subcellular location">
    <subcellularLocation>
        <location evidence="1">Membrane</location>
        <topology evidence="1">Multi-pass membrane protein</topology>
    </subcellularLocation>
</comment>
<evidence type="ECO:0000259" key="7">
    <source>
        <dbReference type="PROSITE" id="PS50922"/>
    </source>
</evidence>
<dbReference type="SMART" id="SM00724">
    <property type="entry name" value="TLC"/>
    <property type="match status" value="1"/>
</dbReference>
<dbReference type="GeneID" id="118409948"/>
<dbReference type="PANTHER" id="PTHR13439">
    <property type="entry name" value="CT120 PROTEIN"/>
    <property type="match status" value="1"/>
</dbReference>
<organism evidence="8 9">
    <name type="scientific">Branchiostoma floridae</name>
    <name type="common">Florida lancelet</name>
    <name type="synonym">Amphioxus</name>
    <dbReference type="NCBI Taxonomy" id="7739"/>
    <lineage>
        <taxon>Eukaryota</taxon>
        <taxon>Metazoa</taxon>
        <taxon>Chordata</taxon>
        <taxon>Cephalochordata</taxon>
        <taxon>Leptocardii</taxon>
        <taxon>Amphioxiformes</taxon>
        <taxon>Branchiostomatidae</taxon>
        <taxon>Branchiostoma</taxon>
    </lineage>
</organism>
<dbReference type="AlphaFoldDB" id="A0A9J7KNG9"/>
<feature type="transmembrane region" description="Helical" evidence="6">
    <location>
        <begin position="20"/>
        <end position="42"/>
    </location>
</feature>
<dbReference type="PROSITE" id="PS50922">
    <property type="entry name" value="TLC"/>
    <property type="match status" value="1"/>
</dbReference>
<dbReference type="OrthoDB" id="10266980at2759"/>
<evidence type="ECO:0000313" key="8">
    <source>
        <dbReference type="Proteomes" id="UP000001554"/>
    </source>
</evidence>
<evidence type="ECO:0000256" key="5">
    <source>
        <dbReference type="PROSITE-ProRule" id="PRU00205"/>
    </source>
</evidence>
<evidence type="ECO:0000256" key="3">
    <source>
        <dbReference type="ARBA" id="ARBA00022989"/>
    </source>
</evidence>
<dbReference type="GO" id="GO:0055088">
    <property type="term" value="P:lipid homeostasis"/>
    <property type="evidence" value="ECO:0000318"/>
    <property type="project" value="GO_Central"/>
</dbReference>
<name>A0A9J7KNG9_BRAFL</name>
<gene>
    <name evidence="9" type="primary">LOC118409948</name>
</gene>
<evidence type="ECO:0000313" key="9">
    <source>
        <dbReference type="RefSeq" id="XP_035667255.1"/>
    </source>
</evidence>
<feature type="transmembrane region" description="Helical" evidence="6">
    <location>
        <begin position="192"/>
        <end position="215"/>
    </location>
</feature>
<keyword evidence="2 5" id="KW-0812">Transmembrane</keyword>
<dbReference type="KEGG" id="bfo:118409948"/>
<evidence type="ECO:0000256" key="4">
    <source>
        <dbReference type="ARBA" id="ARBA00023136"/>
    </source>
</evidence>
<keyword evidence="4 5" id="KW-0472">Membrane</keyword>
<feature type="transmembrane region" description="Helical" evidence="6">
    <location>
        <begin position="133"/>
        <end position="156"/>
    </location>
</feature>
<feature type="domain" description="TLC" evidence="7">
    <location>
        <begin position="56"/>
        <end position="262"/>
    </location>
</feature>
<dbReference type="PANTHER" id="PTHR13439:SF0">
    <property type="entry name" value="TOPOISOMERASE I DAMAGE AFFECTED PROTEIN 4"/>
    <property type="match status" value="1"/>
</dbReference>
<dbReference type="GO" id="GO:0005783">
    <property type="term" value="C:endoplasmic reticulum"/>
    <property type="evidence" value="ECO:0000318"/>
    <property type="project" value="GO_Central"/>
</dbReference>
<reference evidence="9" key="2">
    <citation type="submission" date="2025-08" db="UniProtKB">
        <authorList>
            <consortium name="RefSeq"/>
        </authorList>
    </citation>
    <scope>IDENTIFICATION</scope>
    <source>
        <strain evidence="9">S238N-H82</strain>
        <tissue evidence="9">Testes</tissue>
    </source>
</reference>
<dbReference type="Proteomes" id="UP000001554">
    <property type="component" value="Chromosome 2"/>
</dbReference>
<evidence type="ECO:0000256" key="1">
    <source>
        <dbReference type="ARBA" id="ARBA00004141"/>
    </source>
</evidence>
<feature type="transmembrane region" description="Helical" evidence="6">
    <location>
        <begin position="100"/>
        <end position="121"/>
    </location>
</feature>
<reference evidence="8" key="1">
    <citation type="journal article" date="2020" name="Nat. Ecol. Evol.">
        <title>Deeply conserved synteny resolves early events in vertebrate evolution.</title>
        <authorList>
            <person name="Simakov O."/>
            <person name="Marletaz F."/>
            <person name="Yue J.X."/>
            <person name="O'Connell B."/>
            <person name="Jenkins J."/>
            <person name="Brandt A."/>
            <person name="Calef R."/>
            <person name="Tung C.H."/>
            <person name="Huang T.K."/>
            <person name="Schmutz J."/>
            <person name="Satoh N."/>
            <person name="Yu J.K."/>
            <person name="Putnam N.H."/>
            <person name="Green R.E."/>
            <person name="Rokhsar D.S."/>
        </authorList>
    </citation>
    <scope>NUCLEOTIDE SEQUENCE [LARGE SCALE GENOMIC DNA]</scope>
    <source>
        <strain evidence="8">S238N-H82</strain>
    </source>
</reference>
<protein>
    <submittedName>
        <fullName evidence="9">TLC domain-containing protein 4-B-like</fullName>
    </submittedName>
</protein>
<evidence type="ECO:0000256" key="6">
    <source>
        <dbReference type="SAM" id="Phobius"/>
    </source>
</evidence>
<feature type="transmembrane region" description="Helical" evidence="6">
    <location>
        <begin position="227"/>
        <end position="251"/>
    </location>
</feature>
<dbReference type="Pfam" id="PF03798">
    <property type="entry name" value="TRAM_LAG1_CLN8"/>
    <property type="match status" value="1"/>
</dbReference>
<dbReference type="GO" id="GO:0016020">
    <property type="term" value="C:membrane"/>
    <property type="evidence" value="ECO:0007669"/>
    <property type="project" value="UniProtKB-SubCell"/>
</dbReference>
<dbReference type="RefSeq" id="XP_035667255.1">
    <property type="nucleotide sequence ID" value="XM_035811362.1"/>
</dbReference>
<dbReference type="InterPro" id="IPR006634">
    <property type="entry name" value="TLC-dom"/>
</dbReference>
<evidence type="ECO:0000256" key="2">
    <source>
        <dbReference type="ARBA" id="ARBA00022692"/>
    </source>
</evidence>
<dbReference type="InterPro" id="IPR050846">
    <property type="entry name" value="TLCD"/>
</dbReference>
<accession>A0A9J7KNG9</accession>